<feature type="compositionally biased region" description="Polar residues" evidence="1">
    <location>
        <begin position="125"/>
        <end position="141"/>
    </location>
</feature>
<dbReference type="InParanoid" id="A0A1B7MUZ0"/>
<feature type="region of interest" description="Disordered" evidence="1">
    <location>
        <begin position="96"/>
        <end position="156"/>
    </location>
</feature>
<feature type="compositionally biased region" description="Polar residues" evidence="1">
    <location>
        <begin position="60"/>
        <end position="70"/>
    </location>
</feature>
<feature type="region of interest" description="Disordered" evidence="1">
    <location>
        <begin position="1"/>
        <end position="70"/>
    </location>
</feature>
<protein>
    <submittedName>
        <fullName evidence="2">Uncharacterized protein</fullName>
    </submittedName>
</protein>
<gene>
    <name evidence="2" type="ORF">K503DRAFT_772521</name>
</gene>
<feature type="compositionally biased region" description="Polar residues" evidence="1">
    <location>
        <begin position="105"/>
        <end position="117"/>
    </location>
</feature>
<proteinExistence type="predicted"/>
<organism evidence="2 3">
    <name type="scientific">Rhizopogon vinicolor AM-OR11-026</name>
    <dbReference type="NCBI Taxonomy" id="1314800"/>
    <lineage>
        <taxon>Eukaryota</taxon>
        <taxon>Fungi</taxon>
        <taxon>Dikarya</taxon>
        <taxon>Basidiomycota</taxon>
        <taxon>Agaricomycotina</taxon>
        <taxon>Agaricomycetes</taxon>
        <taxon>Agaricomycetidae</taxon>
        <taxon>Boletales</taxon>
        <taxon>Suillineae</taxon>
        <taxon>Rhizopogonaceae</taxon>
        <taxon>Rhizopogon</taxon>
    </lineage>
</organism>
<reference evidence="2 3" key="1">
    <citation type="submission" date="2016-06" db="EMBL/GenBank/DDBJ databases">
        <title>Comparative genomics of the ectomycorrhizal sister species Rhizopogon vinicolor and Rhizopogon vesiculosus (Basidiomycota: Boletales) reveals a divergence of the mating type B locus.</title>
        <authorList>
            <consortium name="DOE Joint Genome Institute"/>
            <person name="Mujic A.B."/>
            <person name="Kuo A."/>
            <person name="Tritt A."/>
            <person name="Lipzen A."/>
            <person name="Chen C."/>
            <person name="Johnson J."/>
            <person name="Sharma A."/>
            <person name="Barry K."/>
            <person name="Grigoriev I.V."/>
            <person name="Spatafora J.W."/>
        </authorList>
    </citation>
    <scope>NUCLEOTIDE SEQUENCE [LARGE SCALE GENOMIC DNA]</scope>
    <source>
        <strain evidence="2 3">AM-OR11-026</strain>
    </source>
</reference>
<feature type="compositionally biased region" description="Polar residues" evidence="1">
    <location>
        <begin position="20"/>
        <end position="32"/>
    </location>
</feature>
<evidence type="ECO:0000313" key="3">
    <source>
        <dbReference type="Proteomes" id="UP000092154"/>
    </source>
</evidence>
<keyword evidence="3" id="KW-1185">Reference proteome</keyword>
<name>A0A1B7MUZ0_9AGAM</name>
<dbReference type="Proteomes" id="UP000092154">
    <property type="component" value="Unassembled WGS sequence"/>
</dbReference>
<evidence type="ECO:0000313" key="2">
    <source>
        <dbReference type="EMBL" id="OAX36428.1"/>
    </source>
</evidence>
<dbReference type="AlphaFoldDB" id="A0A1B7MUZ0"/>
<sequence length="217" mass="24128">MPAQSIAAPPPPTNPRKRTSSFSQPPIQSKSARMSLRRTASFLSLSDYDGDDSLSYKSGPSSGPTYTKIQTTVVPYHRTLHHYKEQRDRRKALINRSRPEFTIAPHSTKQPAKSTLSAPKPHQPPKQTTGLRTSSPLSPTQKLLPPRASFPRSKPEPDLYRVAIRARMRCSPEGAKILRMGPRMAVSILAATRELEMLVSTHEVNSGDDWEMIDCSA</sequence>
<dbReference type="EMBL" id="KV448417">
    <property type="protein sequence ID" value="OAX36428.1"/>
    <property type="molecule type" value="Genomic_DNA"/>
</dbReference>
<accession>A0A1B7MUZ0</accession>
<feature type="compositionally biased region" description="Low complexity" evidence="1">
    <location>
        <begin position="41"/>
        <end position="59"/>
    </location>
</feature>
<dbReference type="OrthoDB" id="3256438at2759"/>
<evidence type="ECO:0000256" key="1">
    <source>
        <dbReference type="SAM" id="MobiDB-lite"/>
    </source>
</evidence>